<feature type="region of interest" description="Disordered" evidence="7">
    <location>
        <begin position="559"/>
        <end position="578"/>
    </location>
</feature>
<gene>
    <name evidence="9" type="ORF">SJAG_03777</name>
</gene>
<evidence type="ECO:0000256" key="6">
    <source>
        <dbReference type="ARBA" id="ARBA00023136"/>
    </source>
</evidence>
<name>B6K510_SCHJY</name>
<dbReference type="EMBL" id="KE651167">
    <property type="protein sequence ID" value="EEB08614.2"/>
    <property type="molecule type" value="Genomic_DNA"/>
</dbReference>
<feature type="transmembrane region" description="Helical" evidence="8">
    <location>
        <begin position="326"/>
        <end position="347"/>
    </location>
</feature>
<keyword evidence="6 8" id="KW-0472">Membrane</keyword>
<dbReference type="GO" id="GO:0015854">
    <property type="term" value="P:guanine transport"/>
    <property type="evidence" value="ECO:0000318"/>
    <property type="project" value="GO_Central"/>
</dbReference>
<dbReference type="AlphaFoldDB" id="B6K510"/>
<dbReference type="GO" id="GO:0005345">
    <property type="term" value="F:purine nucleobase transmembrane transporter activity"/>
    <property type="evidence" value="ECO:0000318"/>
    <property type="project" value="GO_Central"/>
</dbReference>
<feature type="transmembrane region" description="Helical" evidence="8">
    <location>
        <begin position="184"/>
        <end position="205"/>
    </location>
</feature>
<dbReference type="OrthoDB" id="431212at2759"/>
<organism evidence="9 10">
    <name type="scientific">Schizosaccharomyces japonicus (strain yFS275 / FY16936)</name>
    <name type="common">Fission yeast</name>
    <dbReference type="NCBI Taxonomy" id="402676"/>
    <lineage>
        <taxon>Eukaryota</taxon>
        <taxon>Fungi</taxon>
        <taxon>Dikarya</taxon>
        <taxon>Ascomycota</taxon>
        <taxon>Taphrinomycotina</taxon>
        <taxon>Schizosaccharomycetes</taxon>
        <taxon>Schizosaccharomycetales</taxon>
        <taxon>Schizosaccharomycetaceae</taxon>
        <taxon>Schizosaccharomyces</taxon>
    </lineage>
</organism>
<protein>
    <submittedName>
        <fullName evidence="9">Transmembrane transporter</fullName>
    </submittedName>
</protein>
<dbReference type="Pfam" id="PF00860">
    <property type="entry name" value="Xan_ur_permease"/>
    <property type="match status" value="1"/>
</dbReference>
<dbReference type="VEuPathDB" id="FungiDB:SJAG_03777"/>
<evidence type="ECO:0000256" key="1">
    <source>
        <dbReference type="ARBA" id="ARBA00004127"/>
    </source>
</evidence>
<comment type="subcellular location">
    <subcellularLocation>
        <location evidence="1">Endomembrane system</location>
        <topology evidence="1">Multi-pass membrane protein</topology>
    </subcellularLocation>
</comment>
<dbReference type="OMA" id="RKGSYFF"/>
<dbReference type="Proteomes" id="UP000001744">
    <property type="component" value="Unassembled WGS sequence"/>
</dbReference>
<accession>B6K510</accession>
<evidence type="ECO:0000256" key="4">
    <source>
        <dbReference type="ARBA" id="ARBA00022692"/>
    </source>
</evidence>
<evidence type="ECO:0000256" key="3">
    <source>
        <dbReference type="ARBA" id="ARBA00022448"/>
    </source>
</evidence>
<feature type="transmembrane region" description="Helical" evidence="8">
    <location>
        <begin position="462"/>
        <end position="488"/>
    </location>
</feature>
<dbReference type="GO" id="GO:0012505">
    <property type="term" value="C:endomembrane system"/>
    <property type="evidence" value="ECO:0007669"/>
    <property type="project" value="UniProtKB-SubCell"/>
</dbReference>
<dbReference type="RefSeq" id="XP_002174907.2">
    <property type="nucleotide sequence ID" value="XM_002174871.2"/>
</dbReference>
<evidence type="ECO:0000313" key="9">
    <source>
        <dbReference type="EMBL" id="EEB08614.2"/>
    </source>
</evidence>
<dbReference type="PANTHER" id="PTHR43337:SF1">
    <property type="entry name" value="XANTHINE_URACIL PERMEASE C887.17-RELATED"/>
    <property type="match status" value="1"/>
</dbReference>
<feature type="transmembrane region" description="Helical" evidence="8">
    <location>
        <begin position="244"/>
        <end position="263"/>
    </location>
</feature>
<feature type="transmembrane region" description="Helical" evidence="8">
    <location>
        <begin position="100"/>
        <end position="119"/>
    </location>
</feature>
<feature type="transmembrane region" description="Helical" evidence="8">
    <location>
        <begin position="153"/>
        <end position="172"/>
    </location>
</feature>
<dbReference type="HOGENOM" id="CLU_024508_3_2_1"/>
<keyword evidence="10" id="KW-1185">Reference proteome</keyword>
<dbReference type="JaponicusDB" id="SJAG_03777"/>
<sequence>MASRFSNFFEELDLRVARSPVGRWFRLEGCGHPRERKGSRFSVEIRAGLTTFCAMAYILAVNASILSSTGGTCVCTNAEDPTCKNDAAYELCRSSIHRDIVTATAVVSCIASVCMGLFANLPVGMAPGMGLNAYFAYQVVGTNGTGRVSYREALLAVFVEGFIFFGLTILGLRQWLARAIPASLKFATGAGIGLYLTIIGLSPSAGLGVLAHSDSDIIGLGGCPSEYLTSDYSCNGHTLESPTMWLGIFAGGVLTAVLMMYHFKGAVLCGIGLVTIISWPRNTSVTMFPHTATGDSNFEYFKQVVSFRKIKDILAAQDWHVSGGQFGIALITFLYVDIMDMTGTLYAMARYAGLVDDRTQDFEGSALAYMTDALSISVGSLFGCSPVTAFIESGSGISEGGRTGLTGITVGACFFISIFFSPIFASIPVWATGSTLVIVGSMMMKSAALVNWGYMGDSIPAFLTIALMPFTYSIAYGLICGIVTYIVLNTLTWVVGKVSFGKLTPADADQKEPWTWRVEGGILPPWVQRLLKGDRRFWEDPEDRKFFENAALEMHISDEHHSEKNTKSTFSEKQVPMEEVVETEIGELEIRTTNTRPSEDPSVRRELTPYAGIDVNTDLRIKQN</sequence>
<comment type="similarity">
    <text evidence="2">Belongs to the nucleobase:cation symporter-2 (NCS2) (TC 2.A.40) family. Azg-like subfamily.</text>
</comment>
<dbReference type="InterPro" id="IPR006043">
    <property type="entry name" value="NCS2"/>
</dbReference>
<evidence type="ECO:0000256" key="5">
    <source>
        <dbReference type="ARBA" id="ARBA00022989"/>
    </source>
</evidence>
<evidence type="ECO:0000256" key="7">
    <source>
        <dbReference type="SAM" id="MobiDB-lite"/>
    </source>
</evidence>
<evidence type="ECO:0000256" key="8">
    <source>
        <dbReference type="SAM" id="Phobius"/>
    </source>
</evidence>
<keyword evidence="3" id="KW-0813">Transport</keyword>
<dbReference type="GO" id="GO:0005886">
    <property type="term" value="C:plasma membrane"/>
    <property type="evidence" value="ECO:0000318"/>
    <property type="project" value="GO_Central"/>
</dbReference>
<dbReference type="InterPro" id="IPR045018">
    <property type="entry name" value="Azg-like"/>
</dbReference>
<feature type="transmembrane region" description="Helical" evidence="8">
    <location>
        <begin position="403"/>
        <end position="424"/>
    </location>
</feature>
<dbReference type="STRING" id="402676.B6K510"/>
<keyword evidence="4 8" id="KW-0812">Transmembrane</keyword>
<reference evidence="9 10" key="1">
    <citation type="journal article" date="2011" name="Science">
        <title>Comparative functional genomics of the fission yeasts.</title>
        <authorList>
            <person name="Rhind N."/>
            <person name="Chen Z."/>
            <person name="Yassour M."/>
            <person name="Thompson D.A."/>
            <person name="Haas B.J."/>
            <person name="Habib N."/>
            <person name="Wapinski I."/>
            <person name="Roy S."/>
            <person name="Lin M.F."/>
            <person name="Heiman D.I."/>
            <person name="Young S.K."/>
            <person name="Furuya K."/>
            <person name="Guo Y."/>
            <person name="Pidoux A."/>
            <person name="Chen H.M."/>
            <person name="Robbertse B."/>
            <person name="Goldberg J.M."/>
            <person name="Aoki K."/>
            <person name="Bayne E.H."/>
            <person name="Berlin A.M."/>
            <person name="Desjardins C.A."/>
            <person name="Dobbs E."/>
            <person name="Dukaj L."/>
            <person name="Fan L."/>
            <person name="FitzGerald M.G."/>
            <person name="French C."/>
            <person name="Gujja S."/>
            <person name="Hansen K."/>
            <person name="Keifenheim D."/>
            <person name="Levin J.Z."/>
            <person name="Mosher R.A."/>
            <person name="Mueller C.A."/>
            <person name="Pfiffner J."/>
            <person name="Priest M."/>
            <person name="Russ C."/>
            <person name="Smialowska A."/>
            <person name="Swoboda P."/>
            <person name="Sykes S.M."/>
            <person name="Vaughn M."/>
            <person name="Vengrova S."/>
            <person name="Yoder R."/>
            <person name="Zeng Q."/>
            <person name="Allshire R."/>
            <person name="Baulcombe D."/>
            <person name="Birren B.W."/>
            <person name="Brown W."/>
            <person name="Ekwall K."/>
            <person name="Kellis M."/>
            <person name="Leatherwood J."/>
            <person name="Levin H."/>
            <person name="Margalit H."/>
            <person name="Martienssen R."/>
            <person name="Nieduszynski C.A."/>
            <person name="Spatafora J.W."/>
            <person name="Friedman N."/>
            <person name="Dalgaard J.Z."/>
            <person name="Baumann P."/>
            <person name="Niki H."/>
            <person name="Regev A."/>
            <person name="Nusbaum C."/>
        </authorList>
    </citation>
    <scope>NUCLEOTIDE SEQUENCE [LARGE SCALE GENOMIC DNA]</scope>
    <source>
        <strain evidence="10">yFS275 / FY16936</strain>
    </source>
</reference>
<dbReference type="eggNOG" id="ENOG502QQ5E">
    <property type="taxonomic scope" value="Eukaryota"/>
</dbReference>
<evidence type="ECO:0000313" key="10">
    <source>
        <dbReference type="Proteomes" id="UP000001744"/>
    </source>
</evidence>
<keyword evidence="5 8" id="KW-1133">Transmembrane helix</keyword>
<dbReference type="GO" id="GO:0015853">
    <property type="term" value="P:adenine transport"/>
    <property type="evidence" value="ECO:0000318"/>
    <property type="project" value="GO_Central"/>
</dbReference>
<evidence type="ECO:0000256" key="2">
    <source>
        <dbReference type="ARBA" id="ARBA00005697"/>
    </source>
</evidence>
<dbReference type="PANTHER" id="PTHR43337">
    <property type="entry name" value="XANTHINE/URACIL PERMEASE C887.17-RELATED"/>
    <property type="match status" value="1"/>
</dbReference>
<proteinExistence type="inferred from homology"/>
<dbReference type="GeneID" id="7050423"/>